<comment type="pathway">
    <text evidence="1">Cofactor biosynthesis; thiamine diphosphate biosynthesis.</text>
</comment>
<dbReference type="PANTHER" id="PTHR20857:SF15">
    <property type="entry name" value="THIAMINE-PHOSPHATE SYNTHASE"/>
    <property type="match status" value="1"/>
</dbReference>
<evidence type="ECO:0000256" key="1">
    <source>
        <dbReference type="ARBA" id="ARBA00004948"/>
    </source>
</evidence>
<dbReference type="InterPro" id="IPR022998">
    <property type="entry name" value="ThiamineP_synth_TenI"/>
</dbReference>
<dbReference type="EMBL" id="CYZR01000001">
    <property type="protein sequence ID" value="CUN41149.1"/>
    <property type="molecule type" value="Genomic_DNA"/>
</dbReference>
<dbReference type="SUPFAM" id="SSF51391">
    <property type="entry name" value="Thiamin phosphate synthase"/>
    <property type="match status" value="1"/>
</dbReference>
<sequence length="202" mass="22992">MLYLITNRHLVDAEKYYEVIKTLSTLGLKRIILREKDLSSNELEDIYVNIKNIIEDDTKIIINSDIALARRVKAYGLHLSFNDFLKYKKQNLNDSFVLGVSVHSLDEAILVEKLGADYILASNIYETKCKEGLKGKGVGFLREIKEKTSIKVIALGGITSKNINEVLEEKVDGVAIMSAFMESQNIYEDFKNFQSIIDKYSK</sequence>
<dbReference type="PANTHER" id="PTHR20857">
    <property type="entry name" value="THIAMINE-PHOSPHATE PYROPHOSPHORYLASE"/>
    <property type="match status" value="1"/>
</dbReference>
<evidence type="ECO:0000313" key="5">
    <source>
        <dbReference type="Proteomes" id="UP000095488"/>
    </source>
</evidence>
<proteinExistence type="predicted"/>
<name>A0ABP2ALH2_SARVE</name>
<dbReference type="Gene3D" id="3.20.20.70">
    <property type="entry name" value="Aldolase class I"/>
    <property type="match status" value="1"/>
</dbReference>
<dbReference type="InterPro" id="IPR013785">
    <property type="entry name" value="Aldolase_TIM"/>
</dbReference>
<keyword evidence="2" id="KW-0784">Thiamine biosynthesis</keyword>
<reference evidence="4 5" key="1">
    <citation type="submission" date="2015-09" db="EMBL/GenBank/DDBJ databases">
        <authorList>
            <consortium name="Pathogen Informatics"/>
            <person name="Wu L."/>
            <person name="Ma J."/>
        </authorList>
    </citation>
    <scope>NUCLEOTIDE SEQUENCE [LARGE SCALE GENOMIC DNA]</scope>
    <source>
        <strain evidence="4 5">2789STDY5834858</strain>
    </source>
</reference>
<feature type="domain" description="Thiamine phosphate synthase/TenI" evidence="3">
    <location>
        <begin position="2"/>
        <end position="179"/>
    </location>
</feature>
<evidence type="ECO:0000259" key="3">
    <source>
        <dbReference type="Pfam" id="PF02581"/>
    </source>
</evidence>
<dbReference type="Proteomes" id="UP000095488">
    <property type="component" value="Unassembled WGS sequence"/>
</dbReference>
<protein>
    <submittedName>
        <fullName evidence="4">Regulatory protein tenI</fullName>
    </submittedName>
</protein>
<comment type="caution">
    <text evidence="4">The sequence shown here is derived from an EMBL/GenBank/DDBJ whole genome shotgun (WGS) entry which is preliminary data.</text>
</comment>
<gene>
    <name evidence="4" type="primary">tenI</name>
    <name evidence="4" type="ORF">ERS852473_00040</name>
</gene>
<organism evidence="4 5">
    <name type="scientific">Sarcina ventriculi</name>
    <name type="common">Clostridium ventriculi</name>
    <dbReference type="NCBI Taxonomy" id="1267"/>
    <lineage>
        <taxon>Bacteria</taxon>
        <taxon>Bacillati</taxon>
        <taxon>Bacillota</taxon>
        <taxon>Clostridia</taxon>
        <taxon>Eubacteriales</taxon>
        <taxon>Clostridiaceae</taxon>
        <taxon>Sarcina</taxon>
    </lineage>
</organism>
<evidence type="ECO:0000256" key="2">
    <source>
        <dbReference type="ARBA" id="ARBA00022977"/>
    </source>
</evidence>
<dbReference type="InterPro" id="IPR036206">
    <property type="entry name" value="ThiamineP_synth_sf"/>
</dbReference>
<dbReference type="RefSeq" id="WP_055256957.1">
    <property type="nucleotide sequence ID" value="NZ_CABIXL010000001.1"/>
</dbReference>
<evidence type="ECO:0000313" key="4">
    <source>
        <dbReference type="EMBL" id="CUN41149.1"/>
    </source>
</evidence>
<accession>A0ABP2ALH2</accession>
<keyword evidence="5" id="KW-1185">Reference proteome</keyword>
<dbReference type="CDD" id="cd00564">
    <property type="entry name" value="TMP_TenI"/>
    <property type="match status" value="1"/>
</dbReference>
<dbReference type="Pfam" id="PF02581">
    <property type="entry name" value="TMP-TENI"/>
    <property type="match status" value="1"/>
</dbReference>